<evidence type="ECO:0000256" key="3">
    <source>
        <dbReference type="ARBA" id="ARBA00022801"/>
    </source>
</evidence>
<dbReference type="InterPro" id="IPR050430">
    <property type="entry name" value="Peptidase_S1"/>
</dbReference>
<dbReference type="InParanoid" id="A0A7M7IYP1"/>
<evidence type="ECO:0000256" key="2">
    <source>
        <dbReference type="ARBA" id="ARBA00022670"/>
    </source>
</evidence>
<evidence type="ECO:0000313" key="9">
    <source>
        <dbReference type="Proteomes" id="UP000002358"/>
    </source>
</evidence>
<feature type="domain" description="Peptidase S1" evidence="7">
    <location>
        <begin position="19"/>
        <end position="247"/>
    </location>
</feature>
<dbReference type="GO" id="GO:0006508">
    <property type="term" value="P:proteolysis"/>
    <property type="evidence" value="ECO:0007669"/>
    <property type="project" value="UniProtKB-KW"/>
</dbReference>
<name>A0A7M7IYP1_NASVI</name>
<dbReference type="OMA" id="YENIHIC"/>
<protein>
    <recommendedName>
        <fullName evidence="7">Peptidase S1 domain-containing protein</fullName>
    </recommendedName>
</protein>
<dbReference type="InterPro" id="IPR009003">
    <property type="entry name" value="Peptidase_S1_PA"/>
</dbReference>
<keyword evidence="6" id="KW-0732">Signal</keyword>
<keyword evidence="3" id="KW-0378">Hydrolase</keyword>
<dbReference type="Gene3D" id="2.40.10.10">
    <property type="entry name" value="Trypsin-like serine proteases"/>
    <property type="match status" value="1"/>
</dbReference>
<dbReference type="SMART" id="SM00020">
    <property type="entry name" value="Tryp_SPc"/>
    <property type="match status" value="1"/>
</dbReference>
<evidence type="ECO:0000256" key="5">
    <source>
        <dbReference type="ARBA" id="ARBA00023157"/>
    </source>
</evidence>
<dbReference type="FunFam" id="2.40.10.10:FF:000068">
    <property type="entry name" value="transmembrane protease serine 2"/>
    <property type="match status" value="1"/>
</dbReference>
<keyword evidence="4" id="KW-0720">Serine protease</keyword>
<dbReference type="InterPro" id="IPR001314">
    <property type="entry name" value="Peptidase_S1A"/>
</dbReference>
<reference evidence="8" key="1">
    <citation type="submission" date="2021-01" db="UniProtKB">
        <authorList>
            <consortium name="EnsemblMetazoa"/>
        </authorList>
    </citation>
    <scope>IDENTIFICATION</scope>
</reference>
<organism evidence="8 9">
    <name type="scientific">Nasonia vitripennis</name>
    <name type="common">Parasitic wasp</name>
    <dbReference type="NCBI Taxonomy" id="7425"/>
    <lineage>
        <taxon>Eukaryota</taxon>
        <taxon>Metazoa</taxon>
        <taxon>Ecdysozoa</taxon>
        <taxon>Arthropoda</taxon>
        <taxon>Hexapoda</taxon>
        <taxon>Insecta</taxon>
        <taxon>Pterygota</taxon>
        <taxon>Neoptera</taxon>
        <taxon>Endopterygota</taxon>
        <taxon>Hymenoptera</taxon>
        <taxon>Apocrita</taxon>
        <taxon>Proctotrupomorpha</taxon>
        <taxon>Chalcidoidea</taxon>
        <taxon>Pteromalidae</taxon>
        <taxon>Pteromalinae</taxon>
        <taxon>Nasonia</taxon>
    </lineage>
</organism>
<dbReference type="PROSITE" id="PS50240">
    <property type="entry name" value="TRYPSIN_DOM"/>
    <property type="match status" value="1"/>
</dbReference>
<dbReference type="CDD" id="cd00190">
    <property type="entry name" value="Tryp_SPc"/>
    <property type="match status" value="1"/>
</dbReference>
<feature type="signal peptide" evidence="6">
    <location>
        <begin position="1"/>
        <end position="18"/>
    </location>
</feature>
<keyword evidence="9" id="KW-1185">Reference proteome</keyword>
<dbReference type="PANTHER" id="PTHR24276">
    <property type="entry name" value="POLYSERASE-RELATED"/>
    <property type="match status" value="1"/>
</dbReference>
<dbReference type="SUPFAM" id="SSF50494">
    <property type="entry name" value="Trypsin-like serine proteases"/>
    <property type="match status" value="1"/>
</dbReference>
<gene>
    <name evidence="8" type="primary">100679104</name>
</gene>
<dbReference type="KEGG" id="nvi:100679104"/>
<dbReference type="PRINTS" id="PR00722">
    <property type="entry name" value="CHYMOTRYPSIN"/>
</dbReference>
<keyword evidence="5" id="KW-1015">Disulfide bond</keyword>
<dbReference type="SMR" id="A0A7M7IYP1"/>
<feature type="chain" id="PRO_5029639549" description="Peptidase S1 domain-containing protein" evidence="6">
    <location>
        <begin position="19"/>
        <end position="249"/>
    </location>
</feature>
<dbReference type="GO" id="GO:0004252">
    <property type="term" value="F:serine-type endopeptidase activity"/>
    <property type="evidence" value="ECO:0007669"/>
    <property type="project" value="InterPro"/>
</dbReference>
<evidence type="ECO:0000256" key="6">
    <source>
        <dbReference type="SAM" id="SignalP"/>
    </source>
</evidence>
<dbReference type="OrthoDB" id="5565075at2759"/>
<sequence length="249" mass="27438">MKLLACMLLLGFVADINAIVGGSDAADHKYPYVVSIRSYENIHICTGTILNKRWILSAATCLKNYINSNYVTVLVGSNTLLNSDGQVYQADNVTYHKNFEWRHALNDIGLIRVNRDIAFSKEVQPVALPVDNNFQNGTSAVITGWGATWDEGTISNKLQEISVKLLAQEVCNNYWQHSLTPISITDMHICSLTERGKGSCENDLGNPLLVGGVQVGISTFYSTCASGKPEGSTRLFTYLDWIKNNAVIE</sequence>
<evidence type="ECO:0000256" key="4">
    <source>
        <dbReference type="ARBA" id="ARBA00022825"/>
    </source>
</evidence>
<comment type="similarity">
    <text evidence="1">Belongs to the peptidase S1 family.</text>
</comment>
<dbReference type="PANTHER" id="PTHR24276:SF98">
    <property type="entry name" value="FI18310P1-RELATED"/>
    <property type="match status" value="1"/>
</dbReference>
<dbReference type="FunCoup" id="A0A7M7IYP1">
    <property type="interactions" value="17"/>
</dbReference>
<keyword evidence="2" id="KW-0645">Protease</keyword>
<dbReference type="Pfam" id="PF00089">
    <property type="entry name" value="Trypsin"/>
    <property type="match status" value="1"/>
</dbReference>
<evidence type="ECO:0000256" key="1">
    <source>
        <dbReference type="ARBA" id="ARBA00007664"/>
    </source>
</evidence>
<dbReference type="InterPro" id="IPR001254">
    <property type="entry name" value="Trypsin_dom"/>
</dbReference>
<proteinExistence type="inferred from homology"/>
<evidence type="ECO:0000313" key="8">
    <source>
        <dbReference type="EnsemblMetazoa" id="XP_016836866"/>
    </source>
</evidence>
<dbReference type="Proteomes" id="UP000002358">
    <property type="component" value="Chromosome 5"/>
</dbReference>
<evidence type="ECO:0000259" key="7">
    <source>
        <dbReference type="PROSITE" id="PS50240"/>
    </source>
</evidence>
<dbReference type="EnsemblMetazoa" id="XM_016981377">
    <property type="protein sequence ID" value="XP_016836866"/>
    <property type="gene ID" value="LOC100679104"/>
</dbReference>
<dbReference type="InterPro" id="IPR043504">
    <property type="entry name" value="Peptidase_S1_PA_chymotrypsin"/>
</dbReference>
<dbReference type="AlphaFoldDB" id="A0A7M7IYP1"/>
<accession>A0A7M7IYP1</accession>